<evidence type="ECO:0000259" key="2">
    <source>
        <dbReference type="Pfam" id="PF17667"/>
    </source>
</evidence>
<dbReference type="STRING" id="765257.A0A0C9YCE5"/>
<proteinExistence type="predicted"/>
<dbReference type="AlphaFoldDB" id="A0A0C9YCE5"/>
<accession>A0A0C9YCE5</accession>
<feature type="region of interest" description="Disordered" evidence="1">
    <location>
        <begin position="113"/>
        <end position="132"/>
    </location>
</feature>
<reference evidence="3 4" key="1">
    <citation type="submission" date="2014-04" db="EMBL/GenBank/DDBJ databases">
        <authorList>
            <consortium name="DOE Joint Genome Institute"/>
            <person name="Kuo A."/>
            <person name="Kohler A."/>
            <person name="Costa M.D."/>
            <person name="Nagy L.G."/>
            <person name="Floudas D."/>
            <person name="Copeland A."/>
            <person name="Barry K.W."/>
            <person name="Cichocki N."/>
            <person name="Veneault-Fourrey C."/>
            <person name="LaButti K."/>
            <person name="Lindquist E.A."/>
            <person name="Lipzen A."/>
            <person name="Lundell T."/>
            <person name="Morin E."/>
            <person name="Murat C."/>
            <person name="Sun H."/>
            <person name="Tunlid A."/>
            <person name="Henrissat B."/>
            <person name="Grigoriev I.V."/>
            <person name="Hibbett D.S."/>
            <person name="Martin F."/>
            <person name="Nordberg H.P."/>
            <person name="Cantor M.N."/>
            <person name="Hua S.X."/>
        </authorList>
    </citation>
    <scope>NUCLEOTIDE SEQUENCE [LARGE SCALE GENOMIC DNA]</scope>
    <source>
        <strain evidence="3 4">441</strain>
    </source>
</reference>
<keyword evidence="4" id="KW-1185">Reference proteome</keyword>
<feature type="domain" description="Fungal-type protein kinase" evidence="2">
    <location>
        <begin position="3"/>
        <end position="284"/>
    </location>
</feature>
<dbReference type="Pfam" id="PF17667">
    <property type="entry name" value="Pkinase_fungal"/>
    <property type="match status" value="1"/>
</dbReference>
<protein>
    <recommendedName>
        <fullName evidence="2">Fungal-type protein kinase domain-containing protein</fullName>
    </recommendedName>
</protein>
<dbReference type="HOGENOM" id="CLU_058275_0_0_1"/>
<sequence length="397" mass="45223">MHSADPLRGGGTRVFEVRLKSEDGKLVKNAEPVVLKASWRDCDREREDKILKQIFAELRKKQGIEKEGEPRKYFLSVFAEGNVMADGKIDGTDSPLRGSNLLANCASYPLPDPLPVDDLPKPKPTRTSEGLTPNFPCVPNSIRQSKVCHRTHSDLVFQEACQPIYEPRSLDTLLVTLQDARTALQFLRNVDWVYHDVSTGNVLPTGQICELADLEYAKHMDSDTEHELRTGTLGFMACEVEAQNYLFGLPKEIDMDMLEDWTQVPFRFNPLHDVESIWWIATWILYYHVDQEGDQRSPDQTEYFHKLFPGRLNERFITFSAFKKFRALPTSFHRAAHIVANMCVDLKGVYSASESGELPDYTEPLAKLHSVFTEDFKSVIEHSAGIRLFSPTVKHPH</sequence>
<gene>
    <name evidence="3" type="ORF">PISMIDRAFT_680228</name>
</gene>
<dbReference type="InterPro" id="IPR040976">
    <property type="entry name" value="Pkinase_fungal"/>
</dbReference>
<organism evidence="3 4">
    <name type="scientific">Pisolithus microcarpus 441</name>
    <dbReference type="NCBI Taxonomy" id="765257"/>
    <lineage>
        <taxon>Eukaryota</taxon>
        <taxon>Fungi</taxon>
        <taxon>Dikarya</taxon>
        <taxon>Basidiomycota</taxon>
        <taxon>Agaricomycotina</taxon>
        <taxon>Agaricomycetes</taxon>
        <taxon>Agaricomycetidae</taxon>
        <taxon>Boletales</taxon>
        <taxon>Sclerodermatineae</taxon>
        <taxon>Pisolithaceae</taxon>
        <taxon>Pisolithus</taxon>
    </lineage>
</organism>
<dbReference type="Gene3D" id="1.10.510.10">
    <property type="entry name" value="Transferase(Phosphotransferase) domain 1"/>
    <property type="match status" value="1"/>
</dbReference>
<dbReference type="InterPro" id="IPR011009">
    <property type="entry name" value="Kinase-like_dom_sf"/>
</dbReference>
<name>A0A0C9YCE5_9AGAM</name>
<dbReference type="EMBL" id="KN833739">
    <property type="protein sequence ID" value="KIK22435.1"/>
    <property type="molecule type" value="Genomic_DNA"/>
</dbReference>
<evidence type="ECO:0000256" key="1">
    <source>
        <dbReference type="SAM" id="MobiDB-lite"/>
    </source>
</evidence>
<dbReference type="Proteomes" id="UP000054018">
    <property type="component" value="Unassembled WGS sequence"/>
</dbReference>
<dbReference type="SUPFAM" id="SSF56112">
    <property type="entry name" value="Protein kinase-like (PK-like)"/>
    <property type="match status" value="1"/>
</dbReference>
<reference evidence="4" key="2">
    <citation type="submission" date="2015-01" db="EMBL/GenBank/DDBJ databases">
        <title>Evolutionary Origins and Diversification of the Mycorrhizal Mutualists.</title>
        <authorList>
            <consortium name="DOE Joint Genome Institute"/>
            <consortium name="Mycorrhizal Genomics Consortium"/>
            <person name="Kohler A."/>
            <person name="Kuo A."/>
            <person name="Nagy L.G."/>
            <person name="Floudas D."/>
            <person name="Copeland A."/>
            <person name="Barry K.W."/>
            <person name="Cichocki N."/>
            <person name="Veneault-Fourrey C."/>
            <person name="LaButti K."/>
            <person name="Lindquist E.A."/>
            <person name="Lipzen A."/>
            <person name="Lundell T."/>
            <person name="Morin E."/>
            <person name="Murat C."/>
            <person name="Riley R."/>
            <person name="Ohm R."/>
            <person name="Sun H."/>
            <person name="Tunlid A."/>
            <person name="Henrissat B."/>
            <person name="Grigoriev I.V."/>
            <person name="Hibbett D.S."/>
            <person name="Martin F."/>
        </authorList>
    </citation>
    <scope>NUCLEOTIDE SEQUENCE [LARGE SCALE GENOMIC DNA]</scope>
    <source>
        <strain evidence="4">441</strain>
    </source>
</reference>
<evidence type="ECO:0000313" key="4">
    <source>
        <dbReference type="Proteomes" id="UP000054018"/>
    </source>
</evidence>
<evidence type="ECO:0000313" key="3">
    <source>
        <dbReference type="EMBL" id="KIK22435.1"/>
    </source>
</evidence>
<dbReference type="OrthoDB" id="3271139at2759"/>